<dbReference type="SMART" id="SM00225">
    <property type="entry name" value="BTB"/>
    <property type="match status" value="1"/>
</dbReference>
<reference evidence="3 4" key="1">
    <citation type="submission" date="2014-02" db="EMBL/GenBank/DDBJ databases">
        <title>Single nucleus genome sequencing reveals high similarity among nuclei of an endomycorrhizal fungus.</title>
        <authorList>
            <person name="Lin K."/>
            <person name="Geurts R."/>
            <person name="Zhang Z."/>
            <person name="Limpens E."/>
            <person name="Saunders D.G."/>
            <person name="Mu D."/>
            <person name="Pang E."/>
            <person name="Cao H."/>
            <person name="Cha H."/>
            <person name="Lin T."/>
            <person name="Zhou Q."/>
            <person name="Shang Y."/>
            <person name="Li Y."/>
            <person name="Ivanov S."/>
            <person name="Sharma T."/>
            <person name="Velzen R.V."/>
            <person name="Ruijter N.D."/>
            <person name="Aanen D.K."/>
            <person name="Win J."/>
            <person name="Kamoun S."/>
            <person name="Bisseling T."/>
            <person name="Huang S."/>
        </authorList>
    </citation>
    <scope>NUCLEOTIDE SEQUENCE [LARGE SCALE GENOMIC DNA]</scope>
    <source>
        <strain evidence="4">DAOM197198w</strain>
    </source>
</reference>
<dbReference type="Pfam" id="PF07707">
    <property type="entry name" value="BACK"/>
    <property type="match status" value="1"/>
</dbReference>
<dbReference type="InterPro" id="IPR011705">
    <property type="entry name" value="BACK"/>
</dbReference>
<dbReference type="Pfam" id="PF07534">
    <property type="entry name" value="TLD"/>
    <property type="match status" value="1"/>
</dbReference>
<dbReference type="Pfam" id="PF00651">
    <property type="entry name" value="BTB"/>
    <property type="match status" value="1"/>
</dbReference>
<dbReference type="PROSITE" id="PS51886">
    <property type="entry name" value="TLDC"/>
    <property type="match status" value="1"/>
</dbReference>
<evidence type="ECO:0000259" key="1">
    <source>
        <dbReference type="PROSITE" id="PS50097"/>
    </source>
</evidence>
<comment type="caution">
    <text evidence="3">The sequence shown here is derived from an EMBL/GenBank/DDBJ whole genome shotgun (WGS) entry which is preliminary data.</text>
</comment>
<dbReference type="InterPro" id="IPR006571">
    <property type="entry name" value="TLDc_dom"/>
</dbReference>
<dbReference type="Proteomes" id="UP000022910">
    <property type="component" value="Unassembled WGS sequence"/>
</dbReference>
<dbReference type="PANTHER" id="PTHR24410:SF23">
    <property type="entry name" value="BTB DOMAIN-CONTAINING PROTEIN-RELATED"/>
    <property type="match status" value="1"/>
</dbReference>
<gene>
    <name evidence="3" type="ORF">RirG_050520</name>
</gene>
<dbReference type="SUPFAM" id="SSF54695">
    <property type="entry name" value="POZ domain"/>
    <property type="match status" value="1"/>
</dbReference>
<dbReference type="AlphaFoldDB" id="A0A015JY83"/>
<dbReference type="PANTHER" id="PTHR24410">
    <property type="entry name" value="HL07962P-RELATED"/>
    <property type="match status" value="1"/>
</dbReference>
<dbReference type="CDD" id="cd18186">
    <property type="entry name" value="BTB_POZ_ZBTB_KLHL-like"/>
    <property type="match status" value="1"/>
</dbReference>
<dbReference type="SMART" id="SM00875">
    <property type="entry name" value="BACK"/>
    <property type="match status" value="1"/>
</dbReference>
<dbReference type="EMBL" id="JEMT01012855">
    <property type="protein sequence ID" value="EXX74497.1"/>
    <property type="molecule type" value="Genomic_DNA"/>
</dbReference>
<sequence>MSIELFSKLLSQNYIELLEDNEYYDITIEVGEDPNVKIFRAHMNILCYRSPYLRRTLASNKKNDNGVLSHIKLPNISPEIFQIILRYIYGGILSFNGQETSDILGTLVAADELHLQELVNHLQNYLIKNNSEWLEQHFELVHRTSFQSKSLSELQQFCINLMAESPEKIFKSFDFTSLSEKSLVTLIKRDDLQMKEIEVWEYVLKWGLAQNSTLNQNPDTWSDDDFKTMKNTLQHCLPLIRFFCLSSKEIMQKVRPYQKLLSKQLYEDLICSYMDPDIVSTDSILLPRKIKNNKIIDSKIVDFDIFLTILRWIDNNDSKFAHVREYYLPREFNLLLRGSKDGFTPRKFHELCNGKYNTITFIKIKGTDEIIGGYNPLKWESSADTWGITNGSFIFSFINKNIKDAIISNVINLNHAIYFNTNCGPYFGDDIVFYNSKDQFTDYDKIRCKKCCYEKKIRDSEDYFSIEDYEVFQIIKR</sequence>
<organism evidence="3 4">
    <name type="scientific">Rhizophagus irregularis (strain DAOM 197198w)</name>
    <name type="common">Glomus intraradices</name>
    <dbReference type="NCBI Taxonomy" id="1432141"/>
    <lineage>
        <taxon>Eukaryota</taxon>
        <taxon>Fungi</taxon>
        <taxon>Fungi incertae sedis</taxon>
        <taxon>Mucoromycota</taxon>
        <taxon>Glomeromycotina</taxon>
        <taxon>Glomeromycetes</taxon>
        <taxon>Glomerales</taxon>
        <taxon>Glomeraceae</taxon>
        <taxon>Rhizophagus</taxon>
    </lineage>
</organism>
<evidence type="ECO:0000313" key="3">
    <source>
        <dbReference type="EMBL" id="EXX74497.1"/>
    </source>
</evidence>
<accession>A0A015JY83</accession>
<proteinExistence type="predicted"/>
<dbReference type="Gene3D" id="3.30.710.10">
    <property type="entry name" value="Potassium Channel Kv1.1, Chain A"/>
    <property type="match status" value="1"/>
</dbReference>
<evidence type="ECO:0008006" key="5">
    <source>
        <dbReference type="Google" id="ProtNLM"/>
    </source>
</evidence>
<dbReference type="InterPro" id="IPR011333">
    <property type="entry name" value="SKP1/BTB/POZ_sf"/>
</dbReference>
<keyword evidence="4" id="KW-1185">Reference proteome</keyword>
<dbReference type="InterPro" id="IPR051481">
    <property type="entry name" value="BTB-POZ/Galectin-3-binding"/>
</dbReference>
<dbReference type="PROSITE" id="PS50097">
    <property type="entry name" value="BTB"/>
    <property type="match status" value="1"/>
</dbReference>
<feature type="domain" description="BTB" evidence="1">
    <location>
        <begin position="24"/>
        <end position="97"/>
    </location>
</feature>
<protein>
    <recommendedName>
        <fullName evidence="5">Serine-enriched protein</fullName>
    </recommendedName>
</protein>
<dbReference type="InterPro" id="IPR000210">
    <property type="entry name" value="BTB/POZ_dom"/>
</dbReference>
<feature type="domain" description="TLDc" evidence="2">
    <location>
        <begin position="299"/>
        <end position="475"/>
    </location>
</feature>
<evidence type="ECO:0000259" key="2">
    <source>
        <dbReference type="PROSITE" id="PS51886"/>
    </source>
</evidence>
<name>A0A015JY83_RHIIW</name>
<dbReference type="HOGENOM" id="CLU_021542_0_2_1"/>
<dbReference type="Gene3D" id="1.25.40.420">
    <property type="match status" value="1"/>
</dbReference>
<evidence type="ECO:0000313" key="4">
    <source>
        <dbReference type="Proteomes" id="UP000022910"/>
    </source>
</evidence>